<name>A0A645BEZ3_9ZZZZ</name>
<organism evidence="2">
    <name type="scientific">bioreactor metagenome</name>
    <dbReference type="NCBI Taxonomy" id="1076179"/>
    <lineage>
        <taxon>unclassified sequences</taxon>
        <taxon>metagenomes</taxon>
        <taxon>ecological metagenomes</taxon>
    </lineage>
</organism>
<gene>
    <name evidence="2" type="ORF">SDC9_110911</name>
</gene>
<dbReference type="Pfam" id="PF08867">
    <property type="entry name" value="FRG"/>
    <property type="match status" value="1"/>
</dbReference>
<proteinExistence type="predicted"/>
<dbReference type="InterPro" id="IPR014966">
    <property type="entry name" value="FRG-dom"/>
</dbReference>
<feature type="domain" description="FRG" evidence="1">
    <location>
        <begin position="32"/>
        <end position="140"/>
    </location>
</feature>
<reference evidence="2" key="1">
    <citation type="submission" date="2019-08" db="EMBL/GenBank/DDBJ databases">
        <authorList>
            <person name="Kucharzyk K."/>
            <person name="Murdoch R.W."/>
            <person name="Higgins S."/>
            <person name="Loffler F."/>
        </authorList>
    </citation>
    <scope>NUCLEOTIDE SEQUENCE</scope>
</reference>
<protein>
    <recommendedName>
        <fullName evidence="1">FRG domain-containing protein</fullName>
    </recommendedName>
</protein>
<dbReference type="SMART" id="SM00901">
    <property type="entry name" value="FRG"/>
    <property type="match status" value="1"/>
</dbReference>
<sequence length="295" mass="34835">MKMQEITCLSQYLETIEKLQSAYSVGLVNNPTSKVFLYRGMCNKDYSLIPKVFLKQQDNTEDRIIENQTYLAWAKERDLLKSFIHEACCYIAIPPTDIRHWAEHAQHHGVPTRFLDWSSNPLTALYFSCRDKATTDGVVWLLHQRNYSYVFWRNIALASKAKKREEILSELLNQESDVEFPMLYTPYYVDSRMSAQGSYFLVWGTRIEPLEKLFENDSYYMKCPKIDDEVRSYGTEQQQPILYKFLIHADRKQKLLRELDMVGINEKALFPGLDGIGRYIERKYRFNYNEAVESF</sequence>
<evidence type="ECO:0000313" key="2">
    <source>
        <dbReference type="EMBL" id="MPM64025.1"/>
    </source>
</evidence>
<comment type="caution">
    <text evidence="2">The sequence shown here is derived from an EMBL/GenBank/DDBJ whole genome shotgun (WGS) entry which is preliminary data.</text>
</comment>
<evidence type="ECO:0000259" key="1">
    <source>
        <dbReference type="SMART" id="SM00901"/>
    </source>
</evidence>
<dbReference type="AlphaFoldDB" id="A0A645BEZ3"/>
<accession>A0A645BEZ3</accession>
<dbReference type="EMBL" id="VSSQ01019735">
    <property type="protein sequence ID" value="MPM64025.1"/>
    <property type="molecule type" value="Genomic_DNA"/>
</dbReference>